<evidence type="ECO:0000256" key="3">
    <source>
        <dbReference type="ARBA" id="ARBA00030367"/>
    </source>
</evidence>
<evidence type="ECO:0000313" key="5">
    <source>
        <dbReference type="EMBL" id="KAF6027836.1"/>
    </source>
</evidence>
<dbReference type="PANTHER" id="PTHR12775">
    <property type="entry name" value="PROTEIN C20ORF43 HOMOLOG"/>
    <property type="match status" value="1"/>
</dbReference>
<dbReference type="GO" id="GO:0006274">
    <property type="term" value="P:DNA replication termination"/>
    <property type="evidence" value="ECO:0007669"/>
    <property type="project" value="TreeGrafter"/>
</dbReference>
<evidence type="ECO:0000256" key="4">
    <source>
        <dbReference type="SAM" id="MobiDB-lite"/>
    </source>
</evidence>
<evidence type="ECO:0000256" key="1">
    <source>
        <dbReference type="ARBA" id="ARBA00009885"/>
    </source>
</evidence>
<protein>
    <recommendedName>
        <fullName evidence="2">Replication termination factor 2</fullName>
    </recommendedName>
    <alternativeName>
        <fullName evidence="3">Replication termination factor 2 domain-containing protein 1</fullName>
    </alternativeName>
</protein>
<dbReference type="Proteomes" id="UP000593567">
    <property type="component" value="Unassembled WGS sequence"/>
</dbReference>
<dbReference type="InterPro" id="IPR027799">
    <property type="entry name" value="Rtf2_RING-finger"/>
</dbReference>
<proteinExistence type="inferred from homology"/>
<evidence type="ECO:0000256" key="2">
    <source>
        <dbReference type="ARBA" id="ARBA00015157"/>
    </source>
</evidence>
<gene>
    <name evidence="5" type="ORF">EB796_013868</name>
</gene>
<dbReference type="EMBL" id="VXIV02002017">
    <property type="protein sequence ID" value="KAF6027836.1"/>
    <property type="molecule type" value="Genomic_DNA"/>
</dbReference>
<dbReference type="InterPro" id="IPR006735">
    <property type="entry name" value="Rtf2"/>
</dbReference>
<name>A0A7J7JQW8_BUGNE</name>
<comment type="caution">
    <text evidence="5">The sequence shown here is derived from an EMBL/GenBank/DDBJ whole genome shotgun (WGS) entry which is preliminary data.</text>
</comment>
<dbReference type="CDD" id="cd16653">
    <property type="entry name" value="RING-like_Rtf2"/>
    <property type="match status" value="1"/>
</dbReference>
<dbReference type="GO" id="GO:0005634">
    <property type="term" value="C:nucleus"/>
    <property type="evidence" value="ECO:0007669"/>
    <property type="project" value="TreeGrafter"/>
</dbReference>
<reference evidence="5" key="1">
    <citation type="submission" date="2020-06" db="EMBL/GenBank/DDBJ databases">
        <title>Draft genome of Bugula neritina, a colonial animal packing powerful symbionts and potential medicines.</title>
        <authorList>
            <person name="Rayko M."/>
        </authorList>
    </citation>
    <scope>NUCLEOTIDE SEQUENCE [LARGE SCALE GENOMIC DNA]</scope>
    <source>
        <strain evidence="5">Kwan_BN1</strain>
    </source>
</reference>
<dbReference type="PANTHER" id="PTHR12775:SF0">
    <property type="entry name" value="REPLICATION TERMINATION FACTOR 2"/>
    <property type="match status" value="1"/>
</dbReference>
<accession>A0A7J7JQW8</accession>
<organism evidence="5 6">
    <name type="scientific">Bugula neritina</name>
    <name type="common">Brown bryozoan</name>
    <name type="synonym">Sertularia neritina</name>
    <dbReference type="NCBI Taxonomy" id="10212"/>
    <lineage>
        <taxon>Eukaryota</taxon>
        <taxon>Metazoa</taxon>
        <taxon>Spiralia</taxon>
        <taxon>Lophotrochozoa</taxon>
        <taxon>Bryozoa</taxon>
        <taxon>Gymnolaemata</taxon>
        <taxon>Cheilostomatida</taxon>
        <taxon>Flustrina</taxon>
        <taxon>Buguloidea</taxon>
        <taxon>Bugulidae</taxon>
        <taxon>Bugula</taxon>
    </lineage>
</organism>
<feature type="region of interest" description="Disordered" evidence="4">
    <location>
        <begin position="1"/>
        <end position="30"/>
    </location>
</feature>
<evidence type="ECO:0000313" key="6">
    <source>
        <dbReference type="Proteomes" id="UP000593567"/>
    </source>
</evidence>
<comment type="similarity">
    <text evidence="1">Belongs to the rtf2 family.</text>
</comment>
<dbReference type="OrthoDB" id="247013at2759"/>
<feature type="region of interest" description="Disordered" evidence="4">
    <location>
        <begin position="231"/>
        <end position="289"/>
    </location>
</feature>
<keyword evidence="6" id="KW-1185">Reference proteome</keyword>
<dbReference type="AlphaFoldDB" id="A0A7J7JQW8"/>
<feature type="compositionally biased region" description="Basic residues" evidence="4">
    <location>
        <begin position="241"/>
        <end position="265"/>
    </location>
</feature>
<sequence length="289" mass="32770">MGLDGGTIPTRGELVQVKKKPEQKDKHSDTHHKWNNCTITQLPLELPVVLCHLGMLFNKSSILEFLLGKLKLEKCLNFQHIESLKDVCELNLTLNRSSSKDSSSSDFVCPVTGLEMNGKHRFVCIWQCGCVVSERALKEVPSTACYKCGKQYITNDLVHINPNDADFEVLRERMAQRKALRKMASSSKCSKSEASEAQKQTDVNSSCAAFNSSHASTSSSVCIVTSKRKEDNSNNNEYLHNIKKSKKLKKSHKKHKKNKMHKHHKRDTDVKPQLHSGWSEILSRRSTHW</sequence>
<feature type="compositionally biased region" description="Basic and acidic residues" evidence="4">
    <location>
        <begin position="19"/>
        <end position="30"/>
    </location>
</feature>
<dbReference type="Pfam" id="PF04641">
    <property type="entry name" value="Rtf2"/>
    <property type="match status" value="1"/>
</dbReference>